<evidence type="ECO:0000256" key="7">
    <source>
        <dbReference type="NCBIfam" id="TIGR00414"/>
    </source>
</evidence>
<keyword evidence="2 11" id="KW-0436">Ligase</keyword>
<dbReference type="NCBIfam" id="TIGR00414">
    <property type="entry name" value="serS"/>
    <property type="match status" value="1"/>
</dbReference>
<dbReference type="Gene3D" id="3.30.930.10">
    <property type="entry name" value="Bira Bifunctional Protein, Domain 2"/>
    <property type="match status" value="1"/>
</dbReference>
<reference evidence="12" key="1">
    <citation type="submission" date="2017-09" db="EMBL/GenBank/DDBJ databases">
        <title>Depth-based differentiation of microbial function through sediment-hosted aquifers and enrichment of novel symbionts in the deep terrestrial subsurface.</title>
        <authorList>
            <person name="Probst A.J."/>
            <person name="Ladd B."/>
            <person name="Jarett J.K."/>
            <person name="Geller-Mcgrath D.E."/>
            <person name="Sieber C.M.K."/>
            <person name="Emerson J.B."/>
            <person name="Anantharaman K."/>
            <person name="Thomas B.C."/>
            <person name="Malmstrom R."/>
            <person name="Stieglmeier M."/>
            <person name="Klingl A."/>
            <person name="Woyke T."/>
            <person name="Ryan C.M."/>
            <person name="Banfield J.F."/>
        </authorList>
    </citation>
    <scope>NUCLEOTIDE SEQUENCE [LARGE SCALE GENOMIC DNA]</scope>
</reference>
<dbReference type="GO" id="GO:0006434">
    <property type="term" value="P:seryl-tRNA aminoacylation"/>
    <property type="evidence" value="ECO:0007669"/>
    <property type="project" value="UniProtKB-UniRule"/>
</dbReference>
<keyword evidence="5" id="KW-0648">Protein biosynthesis</keyword>
<evidence type="ECO:0000313" key="12">
    <source>
        <dbReference type="Proteomes" id="UP000229816"/>
    </source>
</evidence>
<keyword evidence="3" id="KW-0547">Nucleotide-binding</keyword>
<dbReference type="InterPro" id="IPR006195">
    <property type="entry name" value="aa-tRNA-synth_II"/>
</dbReference>
<dbReference type="SUPFAM" id="SSF46589">
    <property type="entry name" value="tRNA-binding arm"/>
    <property type="match status" value="1"/>
</dbReference>
<evidence type="ECO:0000256" key="6">
    <source>
        <dbReference type="ARBA" id="ARBA00023146"/>
    </source>
</evidence>
<evidence type="ECO:0000256" key="1">
    <source>
        <dbReference type="ARBA" id="ARBA00012840"/>
    </source>
</evidence>
<protein>
    <recommendedName>
        <fullName evidence="1 7">Serine--tRNA ligase</fullName>
        <ecNumber evidence="1 7">6.1.1.11</ecNumber>
    </recommendedName>
</protein>
<dbReference type="EMBL" id="PFSF01000030">
    <property type="protein sequence ID" value="PJC28191.1"/>
    <property type="molecule type" value="Genomic_DNA"/>
</dbReference>
<evidence type="ECO:0000256" key="2">
    <source>
        <dbReference type="ARBA" id="ARBA00022598"/>
    </source>
</evidence>
<feature type="domain" description="Aminoacyl-transfer RNA synthetases class-II family profile" evidence="10">
    <location>
        <begin position="167"/>
        <end position="400"/>
    </location>
</feature>
<dbReference type="GO" id="GO:0005737">
    <property type="term" value="C:cytoplasm"/>
    <property type="evidence" value="ECO:0007669"/>
    <property type="project" value="UniProtKB-UniRule"/>
</dbReference>
<evidence type="ECO:0000256" key="5">
    <source>
        <dbReference type="ARBA" id="ARBA00022917"/>
    </source>
</evidence>
<dbReference type="InterPro" id="IPR045864">
    <property type="entry name" value="aa-tRNA-synth_II/BPL/LPL"/>
</dbReference>
<feature type="binding site" evidence="8">
    <location>
        <position position="252"/>
    </location>
    <ligand>
        <name>L-serine</name>
        <dbReference type="ChEBI" id="CHEBI:33384"/>
    </ligand>
</feature>
<dbReference type="InterPro" id="IPR002314">
    <property type="entry name" value="aa-tRNA-synt_IIb"/>
</dbReference>
<feature type="binding site" evidence="9">
    <location>
        <begin position="252"/>
        <end position="254"/>
    </location>
    <ligand>
        <name>ATP</name>
        <dbReference type="ChEBI" id="CHEBI:30616"/>
    </ligand>
</feature>
<dbReference type="EC" id="6.1.1.11" evidence="1 7"/>
<keyword evidence="6" id="KW-0030">Aminoacyl-tRNA synthetase</keyword>
<dbReference type="Pfam" id="PF00587">
    <property type="entry name" value="tRNA-synt_2b"/>
    <property type="match status" value="1"/>
</dbReference>
<dbReference type="SUPFAM" id="SSF55681">
    <property type="entry name" value="Class II aaRS and biotin synthetases"/>
    <property type="match status" value="1"/>
</dbReference>
<evidence type="ECO:0000259" key="10">
    <source>
        <dbReference type="PROSITE" id="PS50862"/>
    </source>
</evidence>
<dbReference type="PIRSF" id="PIRSF001529">
    <property type="entry name" value="Ser-tRNA-synth_IIa"/>
    <property type="match status" value="1"/>
</dbReference>
<dbReference type="InterPro" id="IPR015866">
    <property type="entry name" value="Ser-tRNA-synth_1_N"/>
</dbReference>
<dbReference type="InterPro" id="IPR002317">
    <property type="entry name" value="Ser-tRNA-ligase_type_1"/>
</dbReference>
<evidence type="ECO:0000256" key="9">
    <source>
        <dbReference type="PIRSR" id="PIRSR001529-2"/>
    </source>
</evidence>
<dbReference type="Pfam" id="PF02403">
    <property type="entry name" value="Seryl_tRNA_N"/>
    <property type="match status" value="1"/>
</dbReference>
<dbReference type="Proteomes" id="UP000229816">
    <property type="component" value="Unassembled WGS sequence"/>
</dbReference>
<dbReference type="CDD" id="cd00770">
    <property type="entry name" value="SerRS_core"/>
    <property type="match status" value="1"/>
</dbReference>
<dbReference type="PRINTS" id="PR00981">
    <property type="entry name" value="TRNASYNTHSER"/>
</dbReference>
<feature type="binding site" evidence="8">
    <location>
        <position position="221"/>
    </location>
    <ligand>
        <name>L-serine</name>
        <dbReference type="ChEBI" id="CHEBI:33384"/>
    </ligand>
</feature>
<feature type="binding site" evidence="9">
    <location>
        <begin position="268"/>
        <end position="271"/>
    </location>
    <ligand>
        <name>ATP</name>
        <dbReference type="ChEBI" id="CHEBI:30616"/>
    </ligand>
</feature>
<dbReference type="InterPro" id="IPR010978">
    <property type="entry name" value="tRNA-bd_arm"/>
</dbReference>
<dbReference type="InterPro" id="IPR042103">
    <property type="entry name" value="SerRS_1_N_sf"/>
</dbReference>
<gene>
    <name evidence="11" type="ORF">CO054_01440</name>
</gene>
<dbReference type="GO" id="GO:0005524">
    <property type="term" value="F:ATP binding"/>
    <property type="evidence" value="ECO:0007669"/>
    <property type="project" value="UniProtKB-KW"/>
</dbReference>
<dbReference type="AlphaFoldDB" id="A0A2M8EST9"/>
<evidence type="ECO:0000313" key="11">
    <source>
        <dbReference type="EMBL" id="PJC28191.1"/>
    </source>
</evidence>
<feature type="non-terminal residue" evidence="11">
    <location>
        <position position="405"/>
    </location>
</feature>
<evidence type="ECO:0000256" key="3">
    <source>
        <dbReference type="ARBA" id="ARBA00022741"/>
    </source>
</evidence>
<organism evidence="11 12">
    <name type="scientific">Candidatus Shapirobacteria bacterium CG_4_9_14_0_2_um_filter_39_11</name>
    <dbReference type="NCBI Taxonomy" id="1974478"/>
    <lineage>
        <taxon>Bacteria</taxon>
        <taxon>Candidatus Shapironibacteriota</taxon>
    </lineage>
</organism>
<dbReference type="InterPro" id="IPR033729">
    <property type="entry name" value="SerRS_core"/>
</dbReference>
<feature type="binding site" evidence="8">
    <location>
        <position position="275"/>
    </location>
    <ligand>
        <name>L-serine</name>
        <dbReference type="ChEBI" id="CHEBI:33384"/>
    </ligand>
</feature>
<dbReference type="Gene3D" id="1.10.287.40">
    <property type="entry name" value="Serine-tRNA synthetase, tRNA binding domain"/>
    <property type="match status" value="1"/>
</dbReference>
<evidence type="ECO:0000256" key="4">
    <source>
        <dbReference type="ARBA" id="ARBA00022840"/>
    </source>
</evidence>
<dbReference type="PROSITE" id="PS50862">
    <property type="entry name" value="AA_TRNA_LIGASE_II"/>
    <property type="match status" value="1"/>
</dbReference>
<keyword evidence="4 9" id="KW-0067">ATP-binding</keyword>
<feature type="binding site" evidence="8">
    <location>
        <position position="373"/>
    </location>
    <ligand>
        <name>L-serine</name>
        <dbReference type="ChEBI" id="CHEBI:33384"/>
    </ligand>
</feature>
<sequence>MLDINFIRQNPEKVKKGVVAKQLSPILVDKVLERYDKWTKKLQIYERLRQERNKIAHGSKGYSAVGKEIKEKLQDAEIDVLKAFEDYIKVALEIPNPPADDVKTGKDETENETIRKWGKIPKFNFKIRDYQELGEVLDVIDTKTAGKVSGTRFGYFKNEAVQLEFALVQFALEILVKEDFIPVVAPVMIKDEMMRGMGYLEHGGEDQAYHIVEDKLYFVGTSEQSIGPMHANEILEAKDLPRRYAGFSTCFRREAGTYGKDTKGIFRVHQFDKMEMFSFIKPQKDADKKEHDYLLSLEEKLVQALEIPYQITKMCTGDLAHPQVRKYDVNCWFPAEENYRETHSTSACTDFQARRLNIRYRENGKTEFVHTLNGTAFAIGRMILAILENYQQKDGSILVPKVLQK</sequence>
<accession>A0A2M8EST9</accession>
<name>A0A2M8EST9_9BACT</name>
<feature type="binding site" evidence="9">
    <location>
        <begin position="341"/>
        <end position="344"/>
    </location>
    <ligand>
        <name>ATP</name>
        <dbReference type="ChEBI" id="CHEBI:30616"/>
    </ligand>
</feature>
<dbReference type="PANTHER" id="PTHR11778">
    <property type="entry name" value="SERYL-TRNA SYNTHETASE"/>
    <property type="match status" value="1"/>
</dbReference>
<proteinExistence type="predicted"/>
<feature type="site" description="Important for serine binding" evidence="8">
    <location>
        <position position="375"/>
    </location>
</feature>
<evidence type="ECO:0000256" key="8">
    <source>
        <dbReference type="PIRSR" id="PIRSR001529-1"/>
    </source>
</evidence>
<comment type="caution">
    <text evidence="11">The sequence shown here is derived from an EMBL/GenBank/DDBJ whole genome shotgun (WGS) entry which is preliminary data.</text>
</comment>
<dbReference type="GO" id="GO:0004828">
    <property type="term" value="F:serine-tRNA ligase activity"/>
    <property type="evidence" value="ECO:0007669"/>
    <property type="project" value="UniProtKB-UniRule"/>
</dbReference>